<keyword evidence="1" id="KW-0732">Signal</keyword>
<dbReference type="Gene3D" id="3.20.20.80">
    <property type="entry name" value="Glycosidases"/>
    <property type="match status" value="1"/>
</dbReference>
<gene>
    <name evidence="3" type="ORF">BDV95DRAFT_8699</name>
</gene>
<reference evidence="3 4" key="1">
    <citation type="submission" date="2020-01" db="EMBL/GenBank/DDBJ databases">
        <authorList>
            <consortium name="DOE Joint Genome Institute"/>
            <person name="Haridas S."/>
            <person name="Albert R."/>
            <person name="Binder M."/>
            <person name="Bloem J."/>
            <person name="Labutti K."/>
            <person name="Salamov A."/>
            <person name="Andreopoulos B."/>
            <person name="Baker S.E."/>
            <person name="Barry K."/>
            <person name="Bills G."/>
            <person name="Bluhm B.H."/>
            <person name="Cannon C."/>
            <person name="Castanera R."/>
            <person name="Culley D.E."/>
            <person name="Daum C."/>
            <person name="Ezra D."/>
            <person name="Gonzalez J.B."/>
            <person name="Henrissat B."/>
            <person name="Kuo A."/>
            <person name="Liang C."/>
            <person name="Lipzen A."/>
            <person name="Lutzoni F."/>
            <person name="Magnuson J."/>
            <person name="Mondo S."/>
            <person name="Nolan M."/>
            <person name="Ohm R."/>
            <person name="Pangilinan J."/>
            <person name="Park H.-J.H."/>
            <person name="Ramirez L."/>
            <person name="Alfaro M."/>
            <person name="Sun H."/>
            <person name="Tritt A."/>
            <person name="Yoshinaga Y."/>
            <person name="Zwiers L.-H.L."/>
            <person name="Turgeon B.G."/>
            <person name="Goodwin S.B."/>
            <person name="Spatafora J.W."/>
            <person name="Crous P.W."/>
            <person name="Grigoriev I.V."/>
        </authorList>
    </citation>
    <scope>NUCLEOTIDE SEQUENCE [LARGE SCALE GENOMIC DNA]</scope>
    <source>
        <strain evidence="3 4">CBS 611.86</strain>
    </source>
</reference>
<organism evidence="3 4">
    <name type="scientific">Massariosphaeria phaeospora</name>
    <dbReference type="NCBI Taxonomy" id="100035"/>
    <lineage>
        <taxon>Eukaryota</taxon>
        <taxon>Fungi</taxon>
        <taxon>Dikarya</taxon>
        <taxon>Ascomycota</taxon>
        <taxon>Pezizomycotina</taxon>
        <taxon>Dothideomycetes</taxon>
        <taxon>Pleosporomycetidae</taxon>
        <taxon>Pleosporales</taxon>
        <taxon>Pleosporales incertae sedis</taxon>
        <taxon>Massariosphaeria</taxon>
    </lineage>
</organism>
<dbReference type="InterPro" id="IPR053183">
    <property type="entry name" value="ASL1"/>
</dbReference>
<accession>A0A7C8IHV8</accession>
<dbReference type="InterPro" id="IPR017853">
    <property type="entry name" value="GH"/>
</dbReference>
<evidence type="ECO:0000256" key="1">
    <source>
        <dbReference type="SAM" id="SignalP"/>
    </source>
</evidence>
<name>A0A7C8IHV8_9PLEO</name>
<dbReference type="SUPFAM" id="SSF51445">
    <property type="entry name" value="(Trans)glycosidases"/>
    <property type="match status" value="1"/>
</dbReference>
<dbReference type="EMBL" id="JAADJZ010000001">
    <property type="protein sequence ID" value="KAF2878026.1"/>
    <property type="molecule type" value="Genomic_DNA"/>
</dbReference>
<evidence type="ECO:0000313" key="4">
    <source>
        <dbReference type="Proteomes" id="UP000481861"/>
    </source>
</evidence>
<dbReference type="PANTHER" id="PTHR34154:SF10">
    <property type="entry name" value="ASL1-LIKE GLYCOSYL HYDROLASE CATALYTIC DOMAIN-CONTAINING PROTEIN"/>
    <property type="match status" value="1"/>
</dbReference>
<feature type="chain" id="PRO_5028914517" description="Asl1-like glycosyl hydrolase catalytic domain-containing protein" evidence="1">
    <location>
        <begin position="19"/>
        <end position="288"/>
    </location>
</feature>
<dbReference type="InterPro" id="IPR024655">
    <property type="entry name" value="Asl1_glyco_hydro_catalytic"/>
</dbReference>
<feature type="domain" description="Asl1-like glycosyl hydrolase catalytic" evidence="2">
    <location>
        <begin position="43"/>
        <end position="285"/>
    </location>
</feature>
<dbReference type="Proteomes" id="UP000481861">
    <property type="component" value="Unassembled WGS sequence"/>
</dbReference>
<dbReference type="GO" id="GO:0071966">
    <property type="term" value="P:fungal-type cell wall polysaccharide metabolic process"/>
    <property type="evidence" value="ECO:0007669"/>
    <property type="project" value="TreeGrafter"/>
</dbReference>
<sequence>MQFLTLILSLFLAVFSIAAPLEPQNESNLKGLDLQGLGPNKRGIAYNDPGITKLFPAPGSKVSWMWNWDSWTENAQDGYEYVPMLWSDHPDKTSQWEKHIDFWVHVGPGLTHVMSFNEPDQCGNGGAHACMQDIDRTVSAHIRWIEPLRKYGDKIKLGSPAVTNGHQDPATGQKMGLDYLGHFLDWCIGCKIDFINIHWYGNHWEAEQFKQFVRDARGKADGRAIWITEFGLLTANDEEKKSFLGEVLPWLDEQGDVDRYCFFWAVRGQLVREDGRGLSAHGQFYNTS</sequence>
<proteinExistence type="predicted"/>
<keyword evidence="4" id="KW-1185">Reference proteome</keyword>
<feature type="signal peptide" evidence="1">
    <location>
        <begin position="1"/>
        <end position="18"/>
    </location>
</feature>
<evidence type="ECO:0000313" key="3">
    <source>
        <dbReference type="EMBL" id="KAF2878026.1"/>
    </source>
</evidence>
<comment type="caution">
    <text evidence="3">The sequence shown here is derived from an EMBL/GenBank/DDBJ whole genome shotgun (WGS) entry which is preliminary data.</text>
</comment>
<dbReference type="Pfam" id="PF11790">
    <property type="entry name" value="Glyco_hydro_cc"/>
    <property type="match status" value="1"/>
</dbReference>
<dbReference type="OrthoDB" id="5985073at2759"/>
<dbReference type="PANTHER" id="PTHR34154">
    <property type="entry name" value="ALKALI-SENSITIVE LINKAGE PROTEIN 1"/>
    <property type="match status" value="1"/>
</dbReference>
<dbReference type="GO" id="GO:0009277">
    <property type="term" value="C:fungal-type cell wall"/>
    <property type="evidence" value="ECO:0007669"/>
    <property type="project" value="TreeGrafter"/>
</dbReference>
<evidence type="ECO:0000259" key="2">
    <source>
        <dbReference type="Pfam" id="PF11790"/>
    </source>
</evidence>
<protein>
    <recommendedName>
        <fullName evidence="2">Asl1-like glycosyl hydrolase catalytic domain-containing protein</fullName>
    </recommendedName>
</protein>
<dbReference type="AlphaFoldDB" id="A0A7C8IHV8"/>